<dbReference type="InterPro" id="IPR004843">
    <property type="entry name" value="Calcineurin-like_PHP"/>
</dbReference>
<dbReference type="PRINTS" id="PR00114">
    <property type="entry name" value="STPHPHTASE"/>
</dbReference>
<dbReference type="Pfam" id="PF00149">
    <property type="entry name" value="Metallophos"/>
    <property type="match status" value="1"/>
</dbReference>
<gene>
    <name evidence="2" type="ORF">XAT740_LOCUS42593</name>
</gene>
<dbReference type="GO" id="GO:0097720">
    <property type="term" value="P:calcineurin-mediated signaling"/>
    <property type="evidence" value="ECO:0007669"/>
    <property type="project" value="InterPro"/>
</dbReference>
<dbReference type="SUPFAM" id="SSF56300">
    <property type="entry name" value="Metallo-dependent phosphatases"/>
    <property type="match status" value="1"/>
</dbReference>
<dbReference type="EMBL" id="CAJNOR010005128">
    <property type="protein sequence ID" value="CAF1547009.1"/>
    <property type="molecule type" value="Genomic_DNA"/>
</dbReference>
<dbReference type="PANTHER" id="PTHR45673">
    <property type="entry name" value="SERINE/THREONINE-PROTEIN PHOSPHATASE 2B CATALYTIC SUBUNIT 1-RELATED"/>
    <property type="match status" value="1"/>
</dbReference>
<comment type="caution">
    <text evidence="2">The sequence shown here is derived from an EMBL/GenBank/DDBJ whole genome shotgun (WGS) entry which is preliminary data.</text>
</comment>
<reference evidence="2" key="1">
    <citation type="submission" date="2021-02" db="EMBL/GenBank/DDBJ databases">
        <authorList>
            <person name="Nowell W R."/>
        </authorList>
    </citation>
    <scope>NUCLEOTIDE SEQUENCE</scope>
</reference>
<evidence type="ECO:0000259" key="1">
    <source>
        <dbReference type="Pfam" id="PF00149"/>
    </source>
</evidence>
<dbReference type="AlphaFoldDB" id="A0A815WK79"/>
<keyword evidence="3" id="KW-1185">Reference proteome</keyword>
<proteinExistence type="predicted"/>
<dbReference type="InterPro" id="IPR006186">
    <property type="entry name" value="Ser/Thr-sp_prot-phosphatase"/>
</dbReference>
<dbReference type="InterPro" id="IPR029052">
    <property type="entry name" value="Metallo-depent_PP-like"/>
</dbReference>
<evidence type="ECO:0000313" key="3">
    <source>
        <dbReference type="Proteomes" id="UP000663828"/>
    </source>
</evidence>
<dbReference type="InterPro" id="IPR043360">
    <property type="entry name" value="PP2B"/>
</dbReference>
<sequence length="113" mass="12953">MARAVFEREPNILTVKRPVTIVADIHGQFYDLLTILAAGGDPAKTRYLFLGDYVDRKHSTMHVCMVESHQTFTHWQVLKISENQHLSVVHIEHTVTLLFYLTTKTVLNSANDF</sequence>
<dbReference type="Proteomes" id="UP000663828">
    <property type="component" value="Unassembled WGS sequence"/>
</dbReference>
<name>A0A815WK79_ADIRI</name>
<organism evidence="2 3">
    <name type="scientific">Adineta ricciae</name>
    <name type="common">Rotifer</name>
    <dbReference type="NCBI Taxonomy" id="249248"/>
    <lineage>
        <taxon>Eukaryota</taxon>
        <taxon>Metazoa</taxon>
        <taxon>Spiralia</taxon>
        <taxon>Gnathifera</taxon>
        <taxon>Rotifera</taxon>
        <taxon>Eurotatoria</taxon>
        <taxon>Bdelloidea</taxon>
        <taxon>Adinetida</taxon>
        <taxon>Adinetidae</taxon>
        <taxon>Adineta</taxon>
    </lineage>
</organism>
<dbReference type="Gene3D" id="3.60.21.10">
    <property type="match status" value="1"/>
</dbReference>
<dbReference type="GO" id="GO:0033192">
    <property type="term" value="F:calmodulin-dependent protein phosphatase activity"/>
    <property type="evidence" value="ECO:0007669"/>
    <property type="project" value="InterPro"/>
</dbReference>
<accession>A0A815WK79</accession>
<evidence type="ECO:0000313" key="2">
    <source>
        <dbReference type="EMBL" id="CAF1547009.1"/>
    </source>
</evidence>
<protein>
    <recommendedName>
        <fullName evidence="1">Calcineurin-like phosphoesterase domain-containing protein</fullName>
    </recommendedName>
</protein>
<feature type="domain" description="Calcineurin-like phosphoesterase" evidence="1">
    <location>
        <begin position="18"/>
        <end position="68"/>
    </location>
</feature>